<dbReference type="Pfam" id="PF01451">
    <property type="entry name" value="LMWPc"/>
    <property type="match status" value="1"/>
</dbReference>
<organism evidence="4 5">
    <name type="scientific">Kingdonia uniflora</name>
    <dbReference type="NCBI Taxonomy" id="39325"/>
    <lineage>
        <taxon>Eukaryota</taxon>
        <taxon>Viridiplantae</taxon>
        <taxon>Streptophyta</taxon>
        <taxon>Embryophyta</taxon>
        <taxon>Tracheophyta</taxon>
        <taxon>Spermatophyta</taxon>
        <taxon>Magnoliopsida</taxon>
        <taxon>Ranunculales</taxon>
        <taxon>Circaeasteraceae</taxon>
        <taxon>Kingdonia</taxon>
    </lineage>
</organism>
<feature type="region of interest" description="Disordered" evidence="1">
    <location>
        <begin position="1"/>
        <end position="85"/>
    </location>
</feature>
<dbReference type="InterPro" id="IPR023485">
    <property type="entry name" value="Ptyr_pPase"/>
</dbReference>
<reference evidence="4 5" key="1">
    <citation type="journal article" date="2020" name="IScience">
        <title>Genome Sequencing of the Endangered Kingdonia uniflora (Circaeasteraceae, Ranunculales) Reveals Potential Mechanisms of Evolutionary Specialization.</title>
        <authorList>
            <person name="Sun Y."/>
            <person name="Deng T."/>
            <person name="Zhang A."/>
            <person name="Moore M.J."/>
            <person name="Landis J.B."/>
            <person name="Lin N."/>
            <person name="Zhang H."/>
            <person name="Zhang X."/>
            <person name="Huang J."/>
            <person name="Zhang X."/>
            <person name="Sun H."/>
            <person name="Wang H."/>
        </authorList>
    </citation>
    <scope>NUCLEOTIDE SEQUENCE [LARGE SCALE GENOMIC DNA]</scope>
    <source>
        <strain evidence="4">TB1705</strain>
        <tissue evidence="4">Leaf</tissue>
    </source>
</reference>
<protein>
    <recommendedName>
        <fullName evidence="6">Retrotransposon gag domain-containing protein</fullName>
    </recommendedName>
</protein>
<dbReference type="AlphaFoldDB" id="A0A7J7MA54"/>
<dbReference type="InterPro" id="IPR005162">
    <property type="entry name" value="Retrotrans_gag_dom"/>
</dbReference>
<feature type="compositionally biased region" description="Basic and acidic residues" evidence="1">
    <location>
        <begin position="54"/>
        <end position="73"/>
    </location>
</feature>
<feature type="domain" description="Retrotransposon gag" evidence="3">
    <location>
        <begin position="146"/>
        <end position="204"/>
    </location>
</feature>
<evidence type="ECO:0008006" key="6">
    <source>
        <dbReference type="Google" id="ProtNLM"/>
    </source>
</evidence>
<sequence length="373" mass="41736">MAPPIHPSQMTPTQAGITTSVPPPVQPPLPSVFQGYPPYSAGTQPPLGNVFRHGLGEKYTDVDDDGVRSERETTSGGQYTPHFERQQLFKGQGRDRGLNPPVDTPPHDLLEFDGKSDVDAFIDWLDIVVKIFTYKCYGDPKQVMIIESRLSGYALTWWNNVQQSRRSHGYPMITEWSKMRRDMKKKFIPMNYDQVVFEIVQLAKRASELQITENRPTASTTAVPTSSTNTAPHIYVTGNYYGYGKPGHQKRDCPQFAKRVGLVVDGVRGHMVATVQEVLTEDDGDDDSDRPTWIARASSGAPTRFRGRNLPKTKGFDVRLMCSYCKKHEETEVPDPYYGGPQGFEKVLDILEDACESLLDSIVAENSQIAESS</sequence>
<proteinExistence type="predicted"/>
<dbReference type="PANTHER" id="PTHR47439:SF1">
    <property type="entry name" value="ACID PHOSPHATASE"/>
    <property type="match status" value="1"/>
</dbReference>
<evidence type="ECO:0000259" key="3">
    <source>
        <dbReference type="Pfam" id="PF03732"/>
    </source>
</evidence>
<dbReference type="Proteomes" id="UP000541444">
    <property type="component" value="Unassembled WGS sequence"/>
</dbReference>
<name>A0A7J7MA54_9MAGN</name>
<evidence type="ECO:0000256" key="1">
    <source>
        <dbReference type="SAM" id="MobiDB-lite"/>
    </source>
</evidence>
<dbReference type="Gene3D" id="3.40.50.2300">
    <property type="match status" value="1"/>
</dbReference>
<dbReference type="PANTHER" id="PTHR47439">
    <property type="entry name" value="LOW MOLECULAR WEIGHT PHOSPHOTYROSINE PROTEIN PHOSPHATASE-RELATED"/>
    <property type="match status" value="1"/>
</dbReference>
<evidence type="ECO:0000259" key="2">
    <source>
        <dbReference type="Pfam" id="PF01451"/>
    </source>
</evidence>
<dbReference type="InterPro" id="IPR052995">
    <property type="entry name" value="LMW-PTP"/>
</dbReference>
<feature type="compositionally biased region" description="Pro residues" evidence="1">
    <location>
        <begin position="21"/>
        <end position="30"/>
    </location>
</feature>
<keyword evidence="5" id="KW-1185">Reference proteome</keyword>
<dbReference type="OrthoDB" id="3388at2759"/>
<dbReference type="SUPFAM" id="SSF52788">
    <property type="entry name" value="Phosphotyrosine protein phosphatases I"/>
    <property type="match status" value="1"/>
</dbReference>
<comment type="caution">
    <text evidence="4">The sequence shown here is derived from an EMBL/GenBank/DDBJ whole genome shotgun (WGS) entry which is preliminary data.</text>
</comment>
<dbReference type="InterPro" id="IPR036196">
    <property type="entry name" value="Ptyr_pPase_sf"/>
</dbReference>
<gene>
    <name evidence="4" type="ORF">GIB67_010347</name>
</gene>
<evidence type="ECO:0000313" key="5">
    <source>
        <dbReference type="Proteomes" id="UP000541444"/>
    </source>
</evidence>
<evidence type="ECO:0000313" key="4">
    <source>
        <dbReference type="EMBL" id="KAF6151773.1"/>
    </source>
</evidence>
<feature type="compositionally biased region" description="Polar residues" evidence="1">
    <location>
        <begin position="8"/>
        <end position="19"/>
    </location>
</feature>
<dbReference type="Pfam" id="PF03732">
    <property type="entry name" value="Retrotrans_gag"/>
    <property type="match status" value="1"/>
</dbReference>
<feature type="domain" description="Phosphotyrosine protein phosphatase I" evidence="2">
    <location>
        <begin position="317"/>
        <end position="359"/>
    </location>
</feature>
<accession>A0A7J7MA54</accession>
<dbReference type="EMBL" id="JACGCM010001659">
    <property type="protein sequence ID" value="KAF6151773.1"/>
    <property type="molecule type" value="Genomic_DNA"/>
</dbReference>